<evidence type="ECO:0000313" key="8">
    <source>
        <dbReference type="EnsemblMetazoa" id="BGLB028983-PA"/>
    </source>
</evidence>
<evidence type="ECO:0000256" key="6">
    <source>
        <dbReference type="ARBA" id="ARBA00048277"/>
    </source>
</evidence>
<dbReference type="Proteomes" id="UP001165740">
    <property type="component" value="Chromosome 5"/>
</dbReference>
<dbReference type="InterPro" id="IPR042099">
    <property type="entry name" value="ANL_N_sf"/>
</dbReference>
<comment type="function">
    <text evidence="3">Acyl-CoA synthases catalyze the initial reaction in fatty acid metabolism, by forming a thioester with CoA. Has some preference toward medium-chain substrates. Plays a role in adipocyte differentiation.</text>
</comment>
<dbReference type="KEGG" id="bgt:106061283"/>
<dbReference type="InterPro" id="IPR045851">
    <property type="entry name" value="AMP-bd_C_sf"/>
</dbReference>
<dbReference type="PANTHER" id="PTHR43201:SF5">
    <property type="entry name" value="MEDIUM-CHAIN ACYL-COA LIGASE ACSF2, MITOCHONDRIAL"/>
    <property type="match status" value="1"/>
</dbReference>
<dbReference type="GO" id="GO:0006631">
    <property type="term" value="P:fatty acid metabolic process"/>
    <property type="evidence" value="ECO:0007669"/>
    <property type="project" value="TreeGrafter"/>
</dbReference>
<evidence type="ECO:0000256" key="3">
    <source>
        <dbReference type="ARBA" id="ARBA00037247"/>
    </source>
</evidence>
<evidence type="ECO:0000313" key="12">
    <source>
        <dbReference type="RefSeq" id="XP_055887235.1"/>
    </source>
</evidence>
<dbReference type="GO" id="GO:0031956">
    <property type="term" value="F:medium-chain fatty acid-CoA ligase activity"/>
    <property type="evidence" value="ECO:0007669"/>
    <property type="project" value="UniProtKB-EC"/>
</dbReference>
<accession>A0A2C9LAH4</accession>
<feature type="domain" description="AMP-dependent synthetase/ligase" evidence="7">
    <location>
        <begin position="33"/>
        <end position="419"/>
    </location>
</feature>
<evidence type="ECO:0000313" key="9">
    <source>
        <dbReference type="Proteomes" id="UP000076420"/>
    </source>
</evidence>
<dbReference type="EnsemblMetazoa" id="BGLB028983-RA">
    <property type="protein sequence ID" value="BGLB028983-PA"/>
    <property type="gene ID" value="BGLB028983"/>
</dbReference>
<dbReference type="GeneID" id="106061283"/>
<reference evidence="11 12" key="2">
    <citation type="submission" date="2025-04" db="UniProtKB">
        <authorList>
            <consortium name="RefSeq"/>
        </authorList>
    </citation>
    <scope>IDENTIFICATION</scope>
</reference>
<organism evidence="8 9">
    <name type="scientific">Biomphalaria glabrata</name>
    <name type="common">Bloodfluke planorb</name>
    <name type="synonym">Freshwater snail</name>
    <dbReference type="NCBI Taxonomy" id="6526"/>
    <lineage>
        <taxon>Eukaryota</taxon>
        <taxon>Metazoa</taxon>
        <taxon>Spiralia</taxon>
        <taxon>Lophotrochozoa</taxon>
        <taxon>Mollusca</taxon>
        <taxon>Gastropoda</taxon>
        <taxon>Heterobranchia</taxon>
        <taxon>Euthyneura</taxon>
        <taxon>Panpulmonata</taxon>
        <taxon>Hygrophila</taxon>
        <taxon>Lymnaeoidea</taxon>
        <taxon>Planorbidae</taxon>
        <taxon>Biomphalaria</taxon>
    </lineage>
</organism>
<reference evidence="8" key="1">
    <citation type="submission" date="2020-05" db="UniProtKB">
        <authorList>
            <consortium name="EnsemblMetazoa"/>
        </authorList>
    </citation>
    <scope>IDENTIFICATION</scope>
    <source>
        <strain evidence="8">BB02</strain>
    </source>
</reference>
<keyword evidence="10" id="KW-1185">Reference proteome</keyword>
<evidence type="ECO:0000256" key="2">
    <source>
        <dbReference type="ARBA" id="ARBA00022598"/>
    </source>
</evidence>
<dbReference type="RefSeq" id="XP_055887235.1">
    <property type="nucleotide sequence ID" value="XM_056031260.1"/>
</dbReference>
<dbReference type="InterPro" id="IPR000873">
    <property type="entry name" value="AMP-dep_synth/lig_dom"/>
</dbReference>
<dbReference type="RefSeq" id="XP_013074812.1">
    <property type="nucleotide sequence ID" value="XM_013219358.2"/>
</dbReference>
<dbReference type="AlphaFoldDB" id="A0A2C9LAH4"/>
<dbReference type="SUPFAM" id="SSF56801">
    <property type="entry name" value="Acetyl-CoA synthetase-like"/>
    <property type="match status" value="1"/>
</dbReference>
<evidence type="ECO:0000313" key="11">
    <source>
        <dbReference type="RefSeq" id="XP_013074812.1"/>
    </source>
</evidence>
<dbReference type="Proteomes" id="UP000076420">
    <property type="component" value="Unassembled WGS sequence"/>
</dbReference>
<dbReference type="Gene3D" id="3.40.50.12780">
    <property type="entry name" value="N-terminal domain of ligase-like"/>
    <property type="match status" value="1"/>
</dbReference>
<dbReference type="STRING" id="6526.A0A2C9LAH4"/>
<evidence type="ECO:0000259" key="7">
    <source>
        <dbReference type="Pfam" id="PF00501"/>
    </source>
</evidence>
<dbReference type="PANTHER" id="PTHR43201">
    <property type="entry name" value="ACYL-COA SYNTHETASE"/>
    <property type="match status" value="1"/>
</dbReference>
<comment type="catalytic activity">
    <reaction evidence="6">
        <text>a medium-chain fatty acid + ATP + CoA = a medium-chain fatty acyl-CoA + AMP + diphosphate</text>
        <dbReference type="Rhea" id="RHEA:48340"/>
        <dbReference type="ChEBI" id="CHEBI:30616"/>
        <dbReference type="ChEBI" id="CHEBI:33019"/>
        <dbReference type="ChEBI" id="CHEBI:57287"/>
        <dbReference type="ChEBI" id="CHEBI:59558"/>
        <dbReference type="ChEBI" id="CHEBI:90546"/>
        <dbReference type="ChEBI" id="CHEBI:456215"/>
        <dbReference type="EC" id="6.2.1.2"/>
    </reaction>
</comment>
<name>A0A2C9LAH4_BIOGL</name>
<dbReference type="OrthoDB" id="10253869at2759"/>
<gene>
    <name evidence="8" type="primary">106061283</name>
    <name evidence="11 12" type="synonym">LOC106061283</name>
</gene>
<dbReference type="VEuPathDB" id="VectorBase:BGLAX_050501"/>
<comment type="catalytic activity">
    <reaction evidence="5">
        <text>octanoate + ATP + CoA = octanoyl-CoA + AMP + diphosphate</text>
        <dbReference type="Rhea" id="RHEA:33631"/>
        <dbReference type="ChEBI" id="CHEBI:25646"/>
        <dbReference type="ChEBI" id="CHEBI:30616"/>
        <dbReference type="ChEBI" id="CHEBI:33019"/>
        <dbReference type="ChEBI" id="CHEBI:57287"/>
        <dbReference type="ChEBI" id="CHEBI:57386"/>
        <dbReference type="ChEBI" id="CHEBI:456215"/>
    </reaction>
</comment>
<proteinExistence type="inferred from homology"/>
<comment type="similarity">
    <text evidence="1">Belongs to the ATP-dependent AMP-binding enzyme family.</text>
</comment>
<evidence type="ECO:0000256" key="5">
    <source>
        <dbReference type="ARBA" id="ARBA00047319"/>
    </source>
</evidence>
<dbReference type="OMA" id="CHISSRI"/>
<evidence type="ECO:0000256" key="4">
    <source>
        <dbReference type="ARBA" id="ARBA00039638"/>
    </source>
</evidence>
<keyword evidence="2" id="KW-0436">Ligase</keyword>
<dbReference type="VEuPathDB" id="VectorBase:BGLB028983"/>
<evidence type="ECO:0000256" key="1">
    <source>
        <dbReference type="ARBA" id="ARBA00006432"/>
    </source>
</evidence>
<protein>
    <recommendedName>
        <fullName evidence="4">Medium-chain acyl-CoA ligase ACSF2, mitochondrial</fullName>
    </recommendedName>
</protein>
<sequence>MLCDSEIFNKLPLGPRPELNYRTVTGKLKSIWESHPDKETLIFFDDDNERTSLKNEEIQLLAQKCSSLLRSHGVRKGDVVCNLLQSSLEREVTNFGIILAGAIVMHGDVINDTSHHFWTPILQANARYLIVEPVAESTGWKMLMDDIEPSGADIERSTNAEYPQIQKVFKFRLEHHMKDVNREAVKSAFDLMKAHPGVYEERVFSHDPAAIFVAQGSQKHYKLVLRNHSQLCQIAHRVEDMFNVTPEDVVYNDWPISWLAGLPFCYISTGCSMVKSTLTECPAQKVVRETWSLIEDEHVTIASLHPPMIQMLSSHCDDLPEPHWTLKVLSTTGFVRQSVMDAIGTCTTSIVTCYSLIEAGVVSRLRLTEENKTRFSEGCVGDLSDPVRTKFDTEGNGSAKATKVGEILLQGKLVCKEYFNDPNLTKMSFTNDGFLMTGDLGFYNEENQLFVLGRKVDAIIRGGTAIFPRDIEEKVNQCPGIWKVKVVSIKDYKGIVQMCACVIPRTDDSLTIERVKEFCRYQLGGTYDADDNPHMPTYVFFFEEFPMHKGTVNRRMLAYMASEIVHGNANCEY</sequence>
<dbReference type="Gene3D" id="3.30.300.30">
    <property type="match status" value="1"/>
</dbReference>
<dbReference type="Pfam" id="PF00501">
    <property type="entry name" value="AMP-binding"/>
    <property type="match status" value="1"/>
</dbReference>
<evidence type="ECO:0000313" key="10">
    <source>
        <dbReference type="Proteomes" id="UP001165740"/>
    </source>
</evidence>